<dbReference type="GO" id="GO:0016746">
    <property type="term" value="F:acyltransferase activity"/>
    <property type="evidence" value="ECO:0007669"/>
    <property type="project" value="InterPro"/>
</dbReference>
<evidence type="ECO:0000313" key="2">
    <source>
        <dbReference type="EMBL" id="AUX19744.1"/>
    </source>
</evidence>
<dbReference type="Pfam" id="PF00198">
    <property type="entry name" value="2-oxoacid_dh"/>
    <property type="match status" value="1"/>
</dbReference>
<organism evidence="2 3">
    <name type="scientific">Sorangium cellulosum</name>
    <name type="common">Polyangium cellulosum</name>
    <dbReference type="NCBI Taxonomy" id="56"/>
    <lineage>
        <taxon>Bacteria</taxon>
        <taxon>Pseudomonadati</taxon>
        <taxon>Myxococcota</taxon>
        <taxon>Polyangia</taxon>
        <taxon>Polyangiales</taxon>
        <taxon>Polyangiaceae</taxon>
        <taxon>Sorangium</taxon>
    </lineage>
</organism>
<name>A0A4P2PT51_SORCE</name>
<reference evidence="2 3" key="1">
    <citation type="submission" date="2015-09" db="EMBL/GenBank/DDBJ databases">
        <title>Sorangium comparison.</title>
        <authorList>
            <person name="Zaburannyi N."/>
            <person name="Bunk B."/>
            <person name="Overmann J."/>
            <person name="Mueller R."/>
        </authorList>
    </citation>
    <scope>NUCLEOTIDE SEQUENCE [LARGE SCALE GENOMIC DNA]</scope>
    <source>
        <strain evidence="2 3">So ceGT47</strain>
    </source>
</reference>
<dbReference type="AlphaFoldDB" id="A0A4P2PT51"/>
<dbReference type="Gene3D" id="3.30.559.10">
    <property type="entry name" value="Chloramphenicol acetyltransferase-like domain"/>
    <property type="match status" value="1"/>
</dbReference>
<evidence type="ECO:0000259" key="1">
    <source>
        <dbReference type="Pfam" id="PF00198"/>
    </source>
</evidence>
<gene>
    <name evidence="2" type="ORF">SOCEGT47_001960</name>
</gene>
<protein>
    <recommendedName>
        <fullName evidence="1">2-oxoacid dehydrogenase acyltransferase catalytic domain-containing protein</fullName>
    </recommendedName>
</protein>
<dbReference type="Proteomes" id="UP000295781">
    <property type="component" value="Chromosome"/>
</dbReference>
<dbReference type="InterPro" id="IPR001078">
    <property type="entry name" value="2-oxoacid_DH_actylTfrase"/>
</dbReference>
<accession>A0A4P2PT51</accession>
<dbReference type="SUPFAM" id="SSF52777">
    <property type="entry name" value="CoA-dependent acyltransferases"/>
    <property type="match status" value="1"/>
</dbReference>
<evidence type="ECO:0000313" key="3">
    <source>
        <dbReference type="Proteomes" id="UP000295781"/>
    </source>
</evidence>
<dbReference type="EMBL" id="CP012670">
    <property type="protein sequence ID" value="AUX19744.1"/>
    <property type="molecule type" value="Genomic_DNA"/>
</dbReference>
<dbReference type="RefSeq" id="WP_242515765.1">
    <property type="nucleotide sequence ID" value="NZ_CP012670.1"/>
</dbReference>
<proteinExistence type="predicted"/>
<sequence length="42" mass="4828">MIPITATIDHRYVDGWHIAQVLRHFRAYMADPGAFEPETTEA</sequence>
<dbReference type="InterPro" id="IPR023213">
    <property type="entry name" value="CAT-like_dom_sf"/>
</dbReference>
<feature type="domain" description="2-oxoacid dehydrogenase acyltransferase catalytic" evidence="1">
    <location>
        <begin position="1"/>
        <end position="33"/>
    </location>
</feature>